<evidence type="ECO:0000259" key="9">
    <source>
        <dbReference type="PROSITE" id="PS51030"/>
    </source>
</evidence>
<evidence type="ECO:0000313" key="11">
    <source>
        <dbReference type="EMBL" id="CAF3673417.1"/>
    </source>
</evidence>
<evidence type="ECO:0000256" key="8">
    <source>
        <dbReference type="ARBA" id="ARBA00023242"/>
    </source>
</evidence>
<dbReference type="SUPFAM" id="SSF57716">
    <property type="entry name" value="Glucocorticoid receptor-like (DNA-binding domain)"/>
    <property type="match status" value="1"/>
</dbReference>
<dbReference type="InterPro" id="IPR001628">
    <property type="entry name" value="Znf_hrmn_rcpt"/>
</dbReference>
<evidence type="ECO:0000256" key="5">
    <source>
        <dbReference type="ARBA" id="ARBA00023125"/>
    </source>
</evidence>
<organism evidence="11 13">
    <name type="scientific">Rotaria socialis</name>
    <dbReference type="NCBI Taxonomy" id="392032"/>
    <lineage>
        <taxon>Eukaryota</taxon>
        <taxon>Metazoa</taxon>
        <taxon>Spiralia</taxon>
        <taxon>Gnathifera</taxon>
        <taxon>Rotifera</taxon>
        <taxon>Eurotatoria</taxon>
        <taxon>Bdelloidea</taxon>
        <taxon>Philodinida</taxon>
        <taxon>Philodinidae</taxon>
        <taxon>Rotaria</taxon>
    </lineage>
</organism>
<dbReference type="PROSITE" id="PS00031">
    <property type="entry name" value="NUCLEAR_REC_DBD_1"/>
    <property type="match status" value="1"/>
</dbReference>
<keyword evidence="2" id="KW-0863">Zinc-finger</keyword>
<evidence type="ECO:0000256" key="6">
    <source>
        <dbReference type="ARBA" id="ARBA00023163"/>
    </source>
</evidence>
<dbReference type="GO" id="GO:0030154">
    <property type="term" value="P:cell differentiation"/>
    <property type="evidence" value="ECO:0007669"/>
    <property type="project" value="TreeGrafter"/>
</dbReference>
<dbReference type="PANTHER" id="PTHR24082">
    <property type="entry name" value="NUCLEAR HORMONE RECEPTOR"/>
    <property type="match status" value="1"/>
</dbReference>
<evidence type="ECO:0000313" key="12">
    <source>
        <dbReference type="EMBL" id="CAF4727778.1"/>
    </source>
</evidence>
<protein>
    <recommendedName>
        <fullName evidence="9">Nuclear receptor domain-containing protein</fullName>
    </recommendedName>
</protein>
<dbReference type="EMBL" id="CAJOBR010003196">
    <property type="protein sequence ID" value="CAF4727778.1"/>
    <property type="molecule type" value="Genomic_DNA"/>
</dbReference>
<dbReference type="GO" id="GO:0004879">
    <property type="term" value="F:nuclear receptor activity"/>
    <property type="evidence" value="ECO:0007669"/>
    <property type="project" value="TreeGrafter"/>
</dbReference>
<keyword evidence="8" id="KW-0539">Nucleus</keyword>
<dbReference type="InterPro" id="IPR035500">
    <property type="entry name" value="NHR-like_dom_sf"/>
</dbReference>
<name>A0A818STN7_9BILA</name>
<dbReference type="Proteomes" id="UP000663872">
    <property type="component" value="Unassembled WGS sequence"/>
</dbReference>
<keyword evidence="3" id="KW-0862">Zinc</keyword>
<evidence type="ECO:0000313" key="13">
    <source>
        <dbReference type="Proteomes" id="UP000663872"/>
    </source>
</evidence>
<feature type="domain" description="Nuclear receptor" evidence="9">
    <location>
        <begin position="74"/>
        <end position="150"/>
    </location>
</feature>
<dbReference type="Pfam" id="PF00105">
    <property type="entry name" value="zf-C4"/>
    <property type="match status" value="1"/>
</dbReference>
<dbReference type="Proteomes" id="UP000663825">
    <property type="component" value="Unassembled WGS sequence"/>
</dbReference>
<reference evidence="11" key="1">
    <citation type="submission" date="2021-02" db="EMBL/GenBank/DDBJ databases">
        <authorList>
            <person name="Nowell W R."/>
        </authorList>
    </citation>
    <scope>NUCLEOTIDE SEQUENCE</scope>
</reference>
<sequence>MLSNNLHWNQLSSMGFDDLFSLSNDFNPQSDSDEYSMLFDDLMKKEIFSPPETDPYQLQKVLPDDSAQESQVPTLECGVCGAPAFGYNFDQITCESCKAFFRRNAFRDMSQLRCRLSGSCVINIETRRQCTYCRLKKCFDIKMRKDWIRTDEEKRIRQLQKLAKEQKKSHHPFNGQLDTLSLATVSRRKKRLMTNSTGQYVFTDSIYSQKVFGHHRNLSSEHRMLFNNIINAYQLGENYVNGLSINNCISTVSLVQYLNEQNTMHESLIYFYKSIPEFKQLRVDDQMVLIKRNLIKIIHLHYILIEKFQENPSIGLYMLKWISEEFHYGFSRARRHFDCFKEHSLI</sequence>
<evidence type="ECO:0000256" key="7">
    <source>
        <dbReference type="ARBA" id="ARBA00023170"/>
    </source>
</evidence>
<dbReference type="GO" id="GO:0008270">
    <property type="term" value="F:zinc ion binding"/>
    <property type="evidence" value="ECO:0007669"/>
    <property type="project" value="UniProtKB-KW"/>
</dbReference>
<keyword evidence="4" id="KW-0805">Transcription regulation</keyword>
<evidence type="ECO:0000256" key="4">
    <source>
        <dbReference type="ARBA" id="ARBA00023015"/>
    </source>
</evidence>
<dbReference type="AlphaFoldDB" id="A0A818STN7"/>
<accession>A0A818STN7</accession>
<dbReference type="EMBL" id="CAJNXB010004181">
    <property type="protein sequence ID" value="CAF3362711.1"/>
    <property type="molecule type" value="Genomic_DNA"/>
</dbReference>
<keyword evidence="6" id="KW-0804">Transcription</keyword>
<evidence type="ECO:0000256" key="1">
    <source>
        <dbReference type="ARBA" id="ARBA00022723"/>
    </source>
</evidence>
<dbReference type="SUPFAM" id="SSF48508">
    <property type="entry name" value="Nuclear receptor ligand-binding domain"/>
    <property type="match status" value="1"/>
</dbReference>
<evidence type="ECO:0000256" key="2">
    <source>
        <dbReference type="ARBA" id="ARBA00022771"/>
    </source>
</evidence>
<dbReference type="InterPro" id="IPR013088">
    <property type="entry name" value="Znf_NHR/GATA"/>
</dbReference>
<keyword evidence="1" id="KW-0479">Metal-binding</keyword>
<dbReference type="PROSITE" id="PS51030">
    <property type="entry name" value="NUCLEAR_REC_DBD_2"/>
    <property type="match status" value="1"/>
</dbReference>
<dbReference type="Proteomes" id="UP000663848">
    <property type="component" value="Unassembled WGS sequence"/>
</dbReference>
<dbReference type="PRINTS" id="PR00047">
    <property type="entry name" value="STROIDFINGER"/>
</dbReference>
<dbReference type="SMART" id="SM00399">
    <property type="entry name" value="ZnF_C4"/>
    <property type="match status" value="1"/>
</dbReference>
<proteinExistence type="predicted"/>
<dbReference type="OrthoDB" id="6352325at2759"/>
<dbReference type="Gene3D" id="3.30.50.10">
    <property type="entry name" value="Erythroid Transcription Factor GATA-1, subunit A"/>
    <property type="match status" value="1"/>
</dbReference>
<gene>
    <name evidence="11" type="ORF">GRG538_LOCUS26530</name>
    <name evidence="12" type="ORF">QYT958_LOCUS19377</name>
    <name evidence="10" type="ORF">TIS948_LOCUS24324</name>
</gene>
<evidence type="ECO:0000313" key="10">
    <source>
        <dbReference type="EMBL" id="CAF3362711.1"/>
    </source>
</evidence>
<comment type="caution">
    <text evidence="11">The sequence shown here is derived from an EMBL/GenBank/DDBJ whole genome shotgun (WGS) entry which is preliminary data.</text>
</comment>
<dbReference type="GO" id="GO:0000122">
    <property type="term" value="P:negative regulation of transcription by RNA polymerase II"/>
    <property type="evidence" value="ECO:0007669"/>
    <property type="project" value="TreeGrafter"/>
</dbReference>
<dbReference type="PANTHER" id="PTHR24082:SF283">
    <property type="entry name" value="NUCLEAR HORMONE RECEPTOR HR96"/>
    <property type="match status" value="1"/>
</dbReference>
<dbReference type="Gene3D" id="1.10.565.10">
    <property type="entry name" value="Retinoid X Receptor"/>
    <property type="match status" value="1"/>
</dbReference>
<dbReference type="EMBL" id="CAJNYT010004610">
    <property type="protein sequence ID" value="CAF3673417.1"/>
    <property type="molecule type" value="Genomic_DNA"/>
</dbReference>
<evidence type="ECO:0000256" key="3">
    <source>
        <dbReference type="ARBA" id="ARBA00022833"/>
    </source>
</evidence>
<keyword evidence="5" id="KW-0238">DNA-binding</keyword>
<keyword evidence="7" id="KW-0675">Receptor</keyword>
<dbReference type="GO" id="GO:0045944">
    <property type="term" value="P:positive regulation of transcription by RNA polymerase II"/>
    <property type="evidence" value="ECO:0007669"/>
    <property type="project" value="TreeGrafter"/>
</dbReference>
<dbReference type="InterPro" id="IPR050234">
    <property type="entry name" value="Nuclear_hormone_rcpt_NR1"/>
</dbReference>
<dbReference type="GO" id="GO:0000978">
    <property type="term" value="F:RNA polymerase II cis-regulatory region sequence-specific DNA binding"/>
    <property type="evidence" value="ECO:0007669"/>
    <property type="project" value="TreeGrafter"/>
</dbReference>